<evidence type="ECO:0000313" key="2">
    <source>
        <dbReference type="EMBL" id="SDE24147.1"/>
    </source>
</evidence>
<reference evidence="3" key="1">
    <citation type="submission" date="2016-10" db="EMBL/GenBank/DDBJ databases">
        <authorList>
            <person name="Varghese N."/>
            <person name="Submissions S."/>
        </authorList>
    </citation>
    <scope>NUCLEOTIDE SEQUENCE [LARGE SCALE GENOMIC DNA]</scope>
    <source>
        <strain evidence="3">DSM 25811 / CCM 8410 / LMG 26954 / E90</strain>
    </source>
</reference>
<dbReference type="OrthoDB" id="9802590at2"/>
<name>A0A1G7BB80_NIADE</name>
<dbReference type="PANTHER" id="PTHR34610">
    <property type="entry name" value="SSL7007 PROTEIN"/>
    <property type="match status" value="1"/>
</dbReference>
<keyword evidence="3" id="KW-1185">Reference proteome</keyword>
<dbReference type="InterPro" id="IPR002850">
    <property type="entry name" value="PIN_toxin-like"/>
</dbReference>
<protein>
    <submittedName>
        <fullName evidence="2">Putative toxin-antitoxin system toxin component, PIN family</fullName>
    </submittedName>
</protein>
<dbReference type="RefSeq" id="WP_090393502.1">
    <property type="nucleotide sequence ID" value="NZ_FMZO01000028.1"/>
</dbReference>
<evidence type="ECO:0000259" key="1">
    <source>
        <dbReference type="SMART" id="SM00670"/>
    </source>
</evidence>
<sequence length="142" mass="16197">MKIVLDSNVLLVALGKRSRYRPIWDAFVNGAYQLIISEEIINEYEEILQGYSAPGVANLVMNLLEESPDVIYQRISYNWKAIPLDPDDDKFFDTAVAGNADYLVTNDGHFKTVKTLEFPKVNIINTEHFLILLNNLFPNGFE</sequence>
<dbReference type="Pfam" id="PF13470">
    <property type="entry name" value="PIN_3"/>
    <property type="match status" value="1"/>
</dbReference>
<proteinExistence type="predicted"/>
<feature type="domain" description="PIN" evidence="1">
    <location>
        <begin position="1"/>
        <end position="112"/>
    </location>
</feature>
<dbReference type="NCBIfam" id="TIGR00305">
    <property type="entry name" value="putative toxin-antitoxin system toxin component, PIN family"/>
    <property type="match status" value="1"/>
</dbReference>
<dbReference type="InterPro" id="IPR029060">
    <property type="entry name" value="PIN-like_dom_sf"/>
</dbReference>
<evidence type="ECO:0000313" key="3">
    <source>
        <dbReference type="Proteomes" id="UP000198757"/>
    </source>
</evidence>
<dbReference type="STRING" id="1285928.SAMN04487894_12839"/>
<organism evidence="2 3">
    <name type="scientific">Niabella drilacis (strain DSM 25811 / CCM 8410 / CCUG 62505 / LMG 26954 / E90)</name>
    <dbReference type="NCBI Taxonomy" id="1285928"/>
    <lineage>
        <taxon>Bacteria</taxon>
        <taxon>Pseudomonadati</taxon>
        <taxon>Bacteroidota</taxon>
        <taxon>Chitinophagia</taxon>
        <taxon>Chitinophagales</taxon>
        <taxon>Chitinophagaceae</taxon>
        <taxon>Niabella</taxon>
    </lineage>
</organism>
<gene>
    <name evidence="2" type="ORF">SAMN04487894_12839</name>
</gene>
<dbReference type="InterPro" id="IPR002716">
    <property type="entry name" value="PIN_dom"/>
</dbReference>
<dbReference type="Gene3D" id="3.40.50.1010">
    <property type="entry name" value="5'-nuclease"/>
    <property type="match status" value="1"/>
</dbReference>
<dbReference type="EMBL" id="FMZO01000028">
    <property type="protein sequence ID" value="SDE24147.1"/>
    <property type="molecule type" value="Genomic_DNA"/>
</dbReference>
<dbReference type="PANTHER" id="PTHR34610:SF3">
    <property type="entry name" value="SSL7007 PROTEIN"/>
    <property type="match status" value="1"/>
</dbReference>
<dbReference type="SMART" id="SM00670">
    <property type="entry name" value="PINc"/>
    <property type="match status" value="1"/>
</dbReference>
<dbReference type="Proteomes" id="UP000198757">
    <property type="component" value="Unassembled WGS sequence"/>
</dbReference>
<dbReference type="SUPFAM" id="SSF88723">
    <property type="entry name" value="PIN domain-like"/>
    <property type="match status" value="1"/>
</dbReference>
<dbReference type="AlphaFoldDB" id="A0A1G7BB80"/>
<accession>A0A1G7BB80</accession>